<name>A0ABD3NGR7_9STRA</name>
<dbReference type="SUPFAM" id="SSF55856">
    <property type="entry name" value="Cytochrome b5-like heme/steroid binding domain"/>
    <property type="match status" value="1"/>
</dbReference>
<organism evidence="2 4">
    <name type="scientific">Stephanodiscus triporus</name>
    <dbReference type="NCBI Taxonomy" id="2934178"/>
    <lineage>
        <taxon>Eukaryota</taxon>
        <taxon>Sar</taxon>
        <taxon>Stramenopiles</taxon>
        <taxon>Ochrophyta</taxon>
        <taxon>Bacillariophyta</taxon>
        <taxon>Coscinodiscophyceae</taxon>
        <taxon>Thalassiosirophycidae</taxon>
        <taxon>Stephanodiscales</taxon>
        <taxon>Stephanodiscaceae</taxon>
        <taxon>Stephanodiscus</taxon>
    </lineage>
</organism>
<dbReference type="AlphaFoldDB" id="A0ABD3NGR7"/>
<proteinExistence type="predicted"/>
<dbReference type="Gene3D" id="3.10.120.10">
    <property type="entry name" value="Cytochrome b5-like heme/steroid binding domain"/>
    <property type="match status" value="1"/>
</dbReference>
<evidence type="ECO:0000313" key="3">
    <source>
        <dbReference type="EMBL" id="KAL3780751.1"/>
    </source>
</evidence>
<evidence type="ECO:0000313" key="2">
    <source>
        <dbReference type="EMBL" id="KAL3775180.1"/>
    </source>
</evidence>
<reference evidence="2 4" key="1">
    <citation type="submission" date="2024-10" db="EMBL/GenBank/DDBJ databases">
        <title>Updated reference genomes for cyclostephanoid diatoms.</title>
        <authorList>
            <person name="Roberts W.R."/>
            <person name="Alverson A.J."/>
        </authorList>
    </citation>
    <scope>NUCLEOTIDE SEQUENCE [LARGE SCALE GENOMIC DNA]</scope>
    <source>
        <strain evidence="2 4">AJA276-08</strain>
    </source>
</reference>
<comment type="caution">
    <text evidence="2">The sequence shown here is derived from an EMBL/GenBank/DDBJ whole genome shotgun (WGS) entry which is preliminary data.</text>
</comment>
<accession>A0ABD3NGR7</accession>
<feature type="chain" id="PRO_5044724930" description="Cytochrome b5 heme-binding domain-containing protein" evidence="1">
    <location>
        <begin position="24"/>
        <end position="167"/>
    </location>
</feature>
<protein>
    <recommendedName>
        <fullName evidence="5">Cytochrome b5 heme-binding domain-containing protein</fullName>
    </recommendedName>
</protein>
<sequence length="167" mass="17056">MASPGGSSSRGLVVAILVATVLTLSSNRPTAAPSCLLPRIIFASAATNDADGENAPTSAREACDDAGSCVADGGGGGGVDGDVVVVAVPPEDDDGEINVANDATGGGDIVPRRTHASNGDRLISHDELALHTTTDERIWLSILGRVYDVTEGEDYYGAFKGGYKFYA</sequence>
<keyword evidence="4" id="KW-1185">Reference proteome</keyword>
<dbReference type="InterPro" id="IPR036400">
    <property type="entry name" value="Cyt_B5-like_heme/steroid_sf"/>
</dbReference>
<evidence type="ECO:0000313" key="4">
    <source>
        <dbReference type="Proteomes" id="UP001530315"/>
    </source>
</evidence>
<evidence type="ECO:0008006" key="5">
    <source>
        <dbReference type="Google" id="ProtNLM"/>
    </source>
</evidence>
<dbReference type="EMBL" id="JALLAZ020001427">
    <property type="protein sequence ID" value="KAL3775180.1"/>
    <property type="molecule type" value="Genomic_DNA"/>
</dbReference>
<keyword evidence="1" id="KW-0732">Signal</keyword>
<gene>
    <name evidence="2" type="ORF">ACHAW5_004745</name>
    <name evidence="3" type="ORF">ACHAW5_006421</name>
</gene>
<feature type="signal peptide" evidence="1">
    <location>
        <begin position="1"/>
        <end position="23"/>
    </location>
</feature>
<dbReference type="EMBL" id="JALLAZ020001098">
    <property type="protein sequence ID" value="KAL3780751.1"/>
    <property type="molecule type" value="Genomic_DNA"/>
</dbReference>
<dbReference type="Proteomes" id="UP001530315">
    <property type="component" value="Unassembled WGS sequence"/>
</dbReference>
<evidence type="ECO:0000256" key="1">
    <source>
        <dbReference type="SAM" id="SignalP"/>
    </source>
</evidence>